<dbReference type="EC" id="4.2.1.80" evidence="1"/>
<dbReference type="RefSeq" id="WP_307347776.1">
    <property type="nucleotide sequence ID" value="NZ_JAUSVS010000002.1"/>
</dbReference>
<evidence type="ECO:0000313" key="1">
    <source>
        <dbReference type="EMBL" id="MDQ0463668.1"/>
    </source>
</evidence>
<dbReference type="InterPro" id="IPR036663">
    <property type="entry name" value="Fumarylacetoacetase_C_sf"/>
</dbReference>
<keyword evidence="2" id="KW-1185">Reference proteome</keyword>
<dbReference type="PANTHER" id="PTHR30143:SF0">
    <property type="entry name" value="2-KETO-4-PENTENOATE HYDRATASE"/>
    <property type="match status" value="1"/>
</dbReference>
<sequence>MTIPAAKAASHTSVSDIATRFVRARRAAVSLPGYPGDAPADLATGYAVQDTAIPLWGTPVVGWKVGRIMPEFHDKLGADRLGGPVFADRLWTAKAGETLAFPVIPGGFAAVEAEFIYRLGTDAPAGKTDWTPDEAVGLVETLLFGVEIAGSPLATINALGPTVVASDFGNNAGLILGGEIPGWRDRSPESMTCETFIDGALVGSGSAASLPGGPTASLAFLLGSCAARGRPLKAGDLVSTGAATGIHDITAGQSARIVFDGFGEILCLAETAKPAA</sequence>
<proteinExistence type="predicted"/>
<protein>
    <submittedName>
        <fullName evidence="1">2-keto-4-pentenoate hydratase</fullName>
        <ecNumber evidence="1">4.2.1.80</ecNumber>
    </submittedName>
</protein>
<reference evidence="1 2" key="1">
    <citation type="submission" date="2023-07" db="EMBL/GenBank/DDBJ databases">
        <title>Genomic Encyclopedia of Type Strains, Phase IV (KMG-IV): sequencing the most valuable type-strain genomes for metagenomic binning, comparative biology and taxonomic classification.</title>
        <authorList>
            <person name="Goeker M."/>
        </authorList>
    </citation>
    <scope>NUCLEOTIDE SEQUENCE [LARGE SCALE GENOMIC DNA]</scope>
    <source>
        <strain evidence="1 2">DSM 18695</strain>
    </source>
</reference>
<dbReference type="Proteomes" id="UP001228905">
    <property type="component" value="Unassembled WGS sequence"/>
</dbReference>
<accession>A0ABU0INT1</accession>
<dbReference type="InterPro" id="IPR050772">
    <property type="entry name" value="Hydratase-Decarb/MhpD_sf"/>
</dbReference>
<name>A0ABU0INT1_9CAUL</name>
<dbReference type="Gene3D" id="3.90.850.10">
    <property type="entry name" value="Fumarylacetoacetase-like, C-terminal domain"/>
    <property type="match status" value="1"/>
</dbReference>
<gene>
    <name evidence="1" type="ORF">QO010_001439</name>
</gene>
<comment type="caution">
    <text evidence="1">The sequence shown here is derived from an EMBL/GenBank/DDBJ whole genome shotgun (WGS) entry which is preliminary data.</text>
</comment>
<dbReference type="PANTHER" id="PTHR30143">
    <property type="entry name" value="ACID HYDRATASE"/>
    <property type="match status" value="1"/>
</dbReference>
<dbReference type="SUPFAM" id="SSF56529">
    <property type="entry name" value="FAH"/>
    <property type="match status" value="1"/>
</dbReference>
<keyword evidence="1" id="KW-0456">Lyase</keyword>
<evidence type="ECO:0000313" key="2">
    <source>
        <dbReference type="Proteomes" id="UP001228905"/>
    </source>
</evidence>
<dbReference type="GO" id="GO:0008684">
    <property type="term" value="F:2-oxopent-4-enoate hydratase activity"/>
    <property type="evidence" value="ECO:0007669"/>
    <property type="project" value="UniProtKB-EC"/>
</dbReference>
<organism evidence="1 2">
    <name type="scientific">Caulobacter ginsengisoli</name>
    <dbReference type="NCBI Taxonomy" id="400775"/>
    <lineage>
        <taxon>Bacteria</taxon>
        <taxon>Pseudomonadati</taxon>
        <taxon>Pseudomonadota</taxon>
        <taxon>Alphaproteobacteria</taxon>
        <taxon>Caulobacterales</taxon>
        <taxon>Caulobacteraceae</taxon>
        <taxon>Caulobacter</taxon>
    </lineage>
</organism>
<dbReference type="EMBL" id="JAUSVS010000002">
    <property type="protein sequence ID" value="MDQ0463668.1"/>
    <property type="molecule type" value="Genomic_DNA"/>
</dbReference>